<dbReference type="EMBL" id="JANEYT010000089">
    <property type="protein sequence ID" value="MCQ1060796.1"/>
    <property type="molecule type" value="Genomic_DNA"/>
</dbReference>
<dbReference type="RefSeq" id="WP_255044887.1">
    <property type="nucleotide sequence ID" value="NZ_JANEYT010000089.1"/>
</dbReference>
<dbReference type="InterPro" id="IPR002104">
    <property type="entry name" value="Integrase_catalytic"/>
</dbReference>
<dbReference type="InterPro" id="IPR013762">
    <property type="entry name" value="Integrase-like_cat_sf"/>
</dbReference>
<dbReference type="SUPFAM" id="SSF56349">
    <property type="entry name" value="DNA breaking-rejoining enzymes"/>
    <property type="match status" value="1"/>
</dbReference>
<keyword evidence="1" id="KW-0229">DNA integration</keyword>
<gene>
    <name evidence="4" type="ORF">NHN17_22390</name>
</gene>
<dbReference type="PANTHER" id="PTHR30349:SF64">
    <property type="entry name" value="PROPHAGE INTEGRASE INTD-RELATED"/>
    <property type="match status" value="1"/>
</dbReference>
<keyword evidence="2" id="KW-0233">DNA recombination</keyword>
<name>A0ABT1N7U1_9GAMM</name>
<comment type="caution">
    <text evidence="4">The sequence shown here is derived from an EMBL/GenBank/DDBJ whole genome shotgun (WGS) entry which is preliminary data.</text>
</comment>
<dbReference type="InterPro" id="IPR011010">
    <property type="entry name" value="DNA_brk_join_enz"/>
</dbReference>
<evidence type="ECO:0000259" key="3">
    <source>
        <dbReference type="Pfam" id="PF00589"/>
    </source>
</evidence>
<dbReference type="Gene3D" id="1.10.443.10">
    <property type="entry name" value="Intergrase catalytic core"/>
    <property type="match status" value="1"/>
</dbReference>
<evidence type="ECO:0000256" key="1">
    <source>
        <dbReference type="ARBA" id="ARBA00022908"/>
    </source>
</evidence>
<evidence type="ECO:0000313" key="5">
    <source>
        <dbReference type="Proteomes" id="UP001524460"/>
    </source>
</evidence>
<keyword evidence="5" id="KW-1185">Reference proteome</keyword>
<protein>
    <submittedName>
        <fullName evidence="4">Tyrosine-type recombinase/integrase</fullName>
    </submittedName>
</protein>
<dbReference type="Proteomes" id="UP001524460">
    <property type="component" value="Unassembled WGS sequence"/>
</dbReference>
<accession>A0ABT1N7U1</accession>
<evidence type="ECO:0000313" key="4">
    <source>
        <dbReference type="EMBL" id="MCQ1060796.1"/>
    </source>
</evidence>
<feature type="domain" description="Tyr recombinase" evidence="3">
    <location>
        <begin position="499"/>
        <end position="615"/>
    </location>
</feature>
<evidence type="ECO:0000256" key="2">
    <source>
        <dbReference type="ARBA" id="ARBA00023172"/>
    </source>
</evidence>
<dbReference type="Pfam" id="PF00589">
    <property type="entry name" value="Phage_integrase"/>
    <property type="match status" value="1"/>
</dbReference>
<sequence length="996" mass="112960">MERWLTYFESQMAHESLGVRDAIAEALSWLNQHASQTLADKPLTDRALSRVAGALYRHATTRDELTAFQTVLTLLWERQVECNPSLRQPEMWRPLPPQRPTVIQQQLPVGLIERLVSHLLRPLNERGEWADLNASPNQGQAAVDEAEAGRWLLIVAWESGVESLATLKAIANAPLSRWVSVTSPALLTLYLPDETQRVWLGAVGSALMGYLRSKRIWRAVQRCPERCIAAWLERQKATGCPAWVQERLGGLRISQLVRDIGLLSRSIGLRGMWQHYTPLADPVMIRALSGQYSSVSTGKSPSLPIDPLPECHPASFHKESPYHRQFRAYLEEYQRINPKDKRTHRTYKQILTDLQTLAAQPMSRASLLAFRWLIALFAHGSAWKDKLAASTLLTYHSSIKSFIKVAWPDDAVFEASTEAFQTICQQGLEQFEQAEAQYTVLRFLQFCQRHPDMPAFELEELSILSSRGMVRANYLAPAHFDDLCRLFAQGKGAFEQQIVLFMQLCYYAALREDEALSLRCQDIGFDTGMIYITAAKRRKSPHAVRKIPMALLPPFVIKALGRQCSAQSNQCSAEDTLLFDHWHYPSLEVQFINFAREALGDATLVTHSLRHSGANNWVVMMSMLAFDYQPHERERPFFLRHSLFEPEQLQGIKGMLTSMGYPVSVYFPVLEWVSERVGHAGPATTFTVYLHLLDWLCLALTAEPIVLLKRDVRRWLSSSNYSFELQKQIFIPQCPIPSLDQGKPDRLLKDTHLHHRDGAHLAGVIEPDALKRVAIKRLKGVQRFAVKVLPQEVPDAETTITFSQFVAAIRHACLGGADVHLPEGVQVWLSHYEASLPRFVLSTRQQPAWLRLCQCLESGWSSRTLLMINSIKHLRKAVMNGEAVTTIRQMNRVLRGYRALGLQHLTIAVYVNESGQTNMALWQGVIERYGSQVEWKPCEHKRISAALKPYRLGWPLWHELGAILGLVVAYDDYCQSITRKSMAKGRGDVCVFTGEA</sequence>
<dbReference type="PANTHER" id="PTHR30349">
    <property type="entry name" value="PHAGE INTEGRASE-RELATED"/>
    <property type="match status" value="1"/>
</dbReference>
<dbReference type="InterPro" id="IPR050090">
    <property type="entry name" value="Tyrosine_recombinase_XerCD"/>
</dbReference>
<organism evidence="4 5">
    <name type="scientific">Photobacterium pectinilyticum</name>
    <dbReference type="NCBI Taxonomy" id="2906793"/>
    <lineage>
        <taxon>Bacteria</taxon>
        <taxon>Pseudomonadati</taxon>
        <taxon>Pseudomonadota</taxon>
        <taxon>Gammaproteobacteria</taxon>
        <taxon>Vibrionales</taxon>
        <taxon>Vibrionaceae</taxon>
        <taxon>Photobacterium</taxon>
    </lineage>
</organism>
<proteinExistence type="predicted"/>
<reference evidence="4 5" key="1">
    <citation type="submission" date="2022-07" db="EMBL/GenBank/DDBJ databases">
        <title>Photobacterium pectinilyticum sp. nov., a marine bacterium isolated from surface seawater of Qingdao offshore.</title>
        <authorList>
            <person name="Wang X."/>
        </authorList>
    </citation>
    <scope>NUCLEOTIDE SEQUENCE [LARGE SCALE GENOMIC DNA]</scope>
    <source>
        <strain evidence="4 5">ZSDE20</strain>
    </source>
</reference>